<comment type="catalytic activity">
    <reaction evidence="8">
        <text>L-histidyl-[protein] + UTP = N(tele)-(5'-uridylyl)-L-histidyl-[protein] + diphosphate</text>
        <dbReference type="Rhea" id="RHEA:83891"/>
        <dbReference type="Rhea" id="RHEA-COMP:9745"/>
        <dbReference type="Rhea" id="RHEA-COMP:20239"/>
        <dbReference type="ChEBI" id="CHEBI:29979"/>
        <dbReference type="ChEBI" id="CHEBI:33019"/>
        <dbReference type="ChEBI" id="CHEBI:46398"/>
        <dbReference type="ChEBI" id="CHEBI:233474"/>
    </reaction>
</comment>
<feature type="binding site" evidence="8">
    <location>
        <position position="99"/>
    </location>
    <ligand>
        <name>ATP</name>
        <dbReference type="ChEBI" id="CHEBI:30616"/>
    </ligand>
</feature>
<evidence type="ECO:0000256" key="8">
    <source>
        <dbReference type="HAMAP-Rule" id="MF_00692"/>
    </source>
</evidence>
<dbReference type="InterPro" id="IPR003846">
    <property type="entry name" value="SelO"/>
</dbReference>
<feature type="binding site" evidence="8">
    <location>
        <position position="119"/>
    </location>
    <ligand>
        <name>ATP</name>
        <dbReference type="ChEBI" id="CHEBI:30616"/>
    </ligand>
</feature>
<comment type="catalytic activity">
    <reaction evidence="8">
        <text>L-seryl-[protein] + ATP = 3-O-(5'-adenylyl)-L-seryl-[protein] + diphosphate</text>
        <dbReference type="Rhea" id="RHEA:58120"/>
        <dbReference type="Rhea" id="RHEA-COMP:9863"/>
        <dbReference type="Rhea" id="RHEA-COMP:15073"/>
        <dbReference type="ChEBI" id="CHEBI:29999"/>
        <dbReference type="ChEBI" id="CHEBI:30616"/>
        <dbReference type="ChEBI" id="CHEBI:33019"/>
        <dbReference type="ChEBI" id="CHEBI:142516"/>
        <dbReference type="EC" id="2.7.7.108"/>
    </reaction>
</comment>
<comment type="catalytic activity">
    <reaction evidence="8">
        <text>L-tyrosyl-[protein] + ATP = O-(5'-adenylyl)-L-tyrosyl-[protein] + diphosphate</text>
        <dbReference type="Rhea" id="RHEA:54288"/>
        <dbReference type="Rhea" id="RHEA-COMP:10136"/>
        <dbReference type="Rhea" id="RHEA-COMP:13846"/>
        <dbReference type="ChEBI" id="CHEBI:30616"/>
        <dbReference type="ChEBI" id="CHEBI:33019"/>
        <dbReference type="ChEBI" id="CHEBI:46858"/>
        <dbReference type="ChEBI" id="CHEBI:83624"/>
        <dbReference type="EC" id="2.7.7.108"/>
    </reaction>
</comment>
<dbReference type="HAMAP" id="MF_00692">
    <property type="entry name" value="SelO"/>
    <property type="match status" value="1"/>
</dbReference>
<feature type="binding site" evidence="8">
    <location>
        <position position="131"/>
    </location>
    <ligand>
        <name>ATP</name>
        <dbReference type="ChEBI" id="CHEBI:30616"/>
    </ligand>
</feature>
<keyword evidence="5 8" id="KW-0547">Nucleotide-binding</keyword>
<keyword evidence="2 8" id="KW-0808">Transferase</keyword>
<evidence type="ECO:0000256" key="4">
    <source>
        <dbReference type="ARBA" id="ARBA00022723"/>
    </source>
</evidence>
<evidence type="ECO:0000256" key="6">
    <source>
        <dbReference type="ARBA" id="ARBA00022840"/>
    </source>
</evidence>
<feature type="binding site" evidence="8">
    <location>
        <position position="132"/>
    </location>
    <ligand>
        <name>ATP</name>
        <dbReference type="ChEBI" id="CHEBI:30616"/>
    </ligand>
</feature>
<keyword evidence="8" id="KW-0464">Manganese</keyword>
<feature type="binding site" evidence="8">
    <location>
        <position position="260"/>
    </location>
    <ligand>
        <name>Mg(2+)</name>
        <dbReference type="ChEBI" id="CHEBI:18420"/>
    </ligand>
</feature>
<feature type="binding site" evidence="8">
    <location>
        <position position="98"/>
    </location>
    <ligand>
        <name>ATP</name>
        <dbReference type="ChEBI" id="CHEBI:30616"/>
    </ligand>
</feature>
<evidence type="ECO:0000256" key="1">
    <source>
        <dbReference type="ARBA" id="ARBA00009747"/>
    </source>
</evidence>
<keyword evidence="6 8" id="KW-0067">ATP-binding</keyword>
<gene>
    <name evidence="8" type="primary">ydiU</name>
    <name evidence="8" type="synonym">selO</name>
    <name evidence="9" type="ORF">EEB11_15810</name>
</gene>
<evidence type="ECO:0000256" key="7">
    <source>
        <dbReference type="ARBA" id="ARBA00022842"/>
    </source>
</evidence>
<dbReference type="NCBIfam" id="NF000658">
    <property type="entry name" value="PRK00029.1"/>
    <property type="match status" value="1"/>
</dbReference>
<dbReference type="PANTHER" id="PTHR32057">
    <property type="entry name" value="PROTEIN ADENYLYLTRANSFERASE SELO, MITOCHONDRIAL"/>
    <property type="match status" value="1"/>
</dbReference>
<comment type="catalytic activity">
    <reaction evidence="8">
        <text>L-threonyl-[protein] + ATP = 3-O-(5'-adenylyl)-L-threonyl-[protein] + diphosphate</text>
        <dbReference type="Rhea" id="RHEA:54292"/>
        <dbReference type="Rhea" id="RHEA-COMP:11060"/>
        <dbReference type="Rhea" id="RHEA-COMP:13847"/>
        <dbReference type="ChEBI" id="CHEBI:30013"/>
        <dbReference type="ChEBI" id="CHEBI:30616"/>
        <dbReference type="ChEBI" id="CHEBI:33019"/>
        <dbReference type="ChEBI" id="CHEBI:138113"/>
        <dbReference type="EC" id="2.7.7.108"/>
    </reaction>
</comment>
<comment type="function">
    <text evidence="8">Nucleotidyltransferase involved in the post-translational modification of proteins. It can catalyze the addition of adenosine monophosphate (AMP) or uridine monophosphate (UMP) to a protein, resulting in modifications known as AMPylation and UMPylation.</text>
</comment>
<evidence type="ECO:0000256" key="2">
    <source>
        <dbReference type="ARBA" id="ARBA00022679"/>
    </source>
</evidence>
<dbReference type="RefSeq" id="WP_135432952.1">
    <property type="nucleotide sequence ID" value="NZ_RPEM01000012.1"/>
</dbReference>
<comment type="similarity">
    <text evidence="1 8">Belongs to the SELO family.</text>
</comment>
<comment type="caution">
    <text evidence="9">The sequence shown here is derived from an EMBL/GenBank/DDBJ whole genome shotgun (WGS) entry which is preliminary data.</text>
</comment>
<evidence type="ECO:0000256" key="3">
    <source>
        <dbReference type="ARBA" id="ARBA00022695"/>
    </source>
</evidence>
<feature type="binding site" evidence="8">
    <location>
        <position position="269"/>
    </location>
    <ligand>
        <name>Mg(2+)</name>
        <dbReference type="ChEBI" id="CHEBI:18420"/>
    </ligand>
</feature>
<accession>A0ABY2KLJ4</accession>
<evidence type="ECO:0000313" key="10">
    <source>
        <dbReference type="Proteomes" id="UP000297741"/>
    </source>
</evidence>
<keyword evidence="7 8" id="KW-0460">Magnesium</keyword>
<dbReference type="PANTHER" id="PTHR32057:SF14">
    <property type="entry name" value="PROTEIN ADENYLYLTRANSFERASE SELO, MITOCHONDRIAL"/>
    <property type="match status" value="1"/>
</dbReference>
<comment type="catalytic activity">
    <reaction evidence="8">
        <text>L-seryl-[protein] + UTP = O-(5'-uridylyl)-L-seryl-[protein] + diphosphate</text>
        <dbReference type="Rhea" id="RHEA:64604"/>
        <dbReference type="Rhea" id="RHEA-COMP:9863"/>
        <dbReference type="Rhea" id="RHEA-COMP:16635"/>
        <dbReference type="ChEBI" id="CHEBI:29999"/>
        <dbReference type="ChEBI" id="CHEBI:33019"/>
        <dbReference type="ChEBI" id="CHEBI:46398"/>
        <dbReference type="ChEBI" id="CHEBI:156051"/>
    </reaction>
</comment>
<dbReference type="Proteomes" id="UP000297741">
    <property type="component" value="Unassembled WGS sequence"/>
</dbReference>
<sequence length="491" mass="52435">MTDQTPHSALRHSGFRFDNSWARDLPGTFVAQDPDAAPAPQIIVLNDALAADLGLAVDVLAQNPGWFAGGSLPDGAAPVALAYAGHQFGGFSPQLGDGRAHLIGEHIGPDGRRRDIQLKGSGRTPFSRGGDGKAALGPMLREYVISEAMAALGVPTTRSLAVALTGEDVRREAGRLPGAVVTRVAASHLRVGTFQFWAARGDHDTLARVVDYAIARHDTDLVGQRGRVVAFFDRVIARQARLVAAWMGLGFVHGVLNTDNVALSGETIDYGPCAFMEAYAPGTVFSSIDHQGRYAYANQPHILAWNMSKLAESLLPLMGDADAAVAVLNDRLSGISTIYQAEWLAVMRDKLALDGAQDGDANLATGFLAAMEGQGADWTLAFRRLAQAADGDTTPLRALFADPAKLDQWLPLWRARLRADAADHLRATNPLAIPRNHLVEKALRTAEQGDMALFTALLAQVTDPYTDRPGREAYALPAPAGFGDYVTFCGT</sequence>
<feature type="binding site" evidence="8">
    <location>
        <position position="96"/>
    </location>
    <ligand>
        <name>ATP</name>
        <dbReference type="ChEBI" id="CHEBI:30616"/>
    </ligand>
</feature>
<evidence type="ECO:0000256" key="5">
    <source>
        <dbReference type="ARBA" id="ARBA00022741"/>
    </source>
</evidence>
<evidence type="ECO:0000313" key="9">
    <source>
        <dbReference type="EMBL" id="TGD42087.1"/>
    </source>
</evidence>
<dbReference type="Pfam" id="PF02696">
    <property type="entry name" value="SelO"/>
    <property type="match status" value="1"/>
</dbReference>
<feature type="binding site" evidence="8">
    <location>
        <position position="183"/>
    </location>
    <ligand>
        <name>ATP</name>
        <dbReference type="ChEBI" id="CHEBI:30616"/>
    </ligand>
</feature>
<feature type="binding site" evidence="8">
    <location>
        <position position="269"/>
    </location>
    <ligand>
        <name>ATP</name>
        <dbReference type="ChEBI" id="CHEBI:30616"/>
    </ligand>
</feature>
<comment type="catalytic activity">
    <reaction evidence="8">
        <text>L-tyrosyl-[protein] + UTP = O-(5'-uridylyl)-L-tyrosyl-[protein] + diphosphate</text>
        <dbReference type="Rhea" id="RHEA:83887"/>
        <dbReference type="Rhea" id="RHEA-COMP:10136"/>
        <dbReference type="Rhea" id="RHEA-COMP:20238"/>
        <dbReference type="ChEBI" id="CHEBI:33019"/>
        <dbReference type="ChEBI" id="CHEBI:46398"/>
        <dbReference type="ChEBI" id="CHEBI:46858"/>
        <dbReference type="ChEBI" id="CHEBI:90602"/>
    </reaction>
</comment>
<dbReference type="EC" id="2.7.7.108" evidence="8"/>
<name>A0ABY2KLJ4_9RHOB</name>
<comment type="cofactor">
    <cofactor evidence="8">
        <name>Mg(2+)</name>
        <dbReference type="ChEBI" id="CHEBI:18420"/>
    </cofactor>
    <cofactor evidence="8">
        <name>Mn(2+)</name>
        <dbReference type="ChEBI" id="CHEBI:29035"/>
    </cofactor>
</comment>
<feature type="binding site" evidence="8">
    <location>
        <position position="190"/>
    </location>
    <ligand>
        <name>ATP</name>
        <dbReference type="ChEBI" id="CHEBI:30616"/>
    </ligand>
</feature>
<organism evidence="9 10">
    <name type="scientific">Pseudotabrizicola sediminis</name>
    <dbReference type="NCBI Taxonomy" id="2486418"/>
    <lineage>
        <taxon>Bacteria</taxon>
        <taxon>Pseudomonadati</taxon>
        <taxon>Pseudomonadota</taxon>
        <taxon>Alphaproteobacteria</taxon>
        <taxon>Rhodobacterales</taxon>
        <taxon>Paracoccaceae</taxon>
        <taxon>Pseudotabrizicola</taxon>
    </lineage>
</organism>
<reference evidence="9 10" key="1">
    <citation type="submission" date="2018-11" db="EMBL/GenBank/DDBJ databases">
        <title>Tabrizicola sp. isolated from sediment of alpine lake.</title>
        <authorList>
            <person name="Liu Z."/>
        </authorList>
    </citation>
    <scope>NUCLEOTIDE SEQUENCE [LARGE SCALE GENOMIC DNA]</scope>
    <source>
        <strain evidence="9 10">DRYC-M-16</strain>
    </source>
</reference>
<dbReference type="EMBL" id="RPEM01000012">
    <property type="protein sequence ID" value="TGD42087.1"/>
    <property type="molecule type" value="Genomic_DNA"/>
</dbReference>
<dbReference type="EC" id="2.7.7.-" evidence="8"/>
<keyword evidence="4 8" id="KW-0479">Metal-binding</keyword>
<proteinExistence type="inferred from homology"/>
<keyword evidence="3 8" id="KW-0548">Nucleotidyltransferase</keyword>
<feature type="active site" description="Proton acceptor" evidence="8">
    <location>
        <position position="259"/>
    </location>
</feature>
<keyword evidence="10" id="KW-1185">Reference proteome</keyword>
<protein>
    <recommendedName>
        <fullName evidence="8">Protein nucleotidyltransferase YdiU</fullName>
        <ecNumber evidence="8">2.7.7.-</ecNumber>
    </recommendedName>
    <alternativeName>
        <fullName evidence="8">Protein adenylyltransferase YdiU</fullName>
        <ecNumber evidence="8">2.7.7.108</ecNumber>
    </alternativeName>
    <alternativeName>
        <fullName evidence="8">Protein uridylyltransferase YdiU</fullName>
        <ecNumber evidence="8">2.7.7.-</ecNumber>
    </alternativeName>
</protein>